<sequence>MCKIYKKWVSIRTKPTFLYNLDSLFNGKCIFVMIRFLHQNTNRRDKQMKKRLISALLGTALAATTVCGMSASAEEITFWNVQAEGYDLEIINEAVEKFNSTTESGYTVVNVPTQNDAYKEKLVIAMSSGECPDMYSHWSGGPMIEYIESGFAQDITEQFNSTDLPERLMPASISQATYNDKIYAVPYNDISISGIYYNKTIFADLGLEVPTTIGELEAVCDTLVENGIVPFALANSTKWTGSMYFMNLATRYGGLEPFEKAVAGEGSFEDECFIWAGEKIQEWVQKGYFPEGVNALSEDDGQARQLLYTGEAAMTCIGSWYTQTIKSDSEEFFDENIGWFKFPAYEGAPDVDDSIIVGTVGDNFISFNCEGEKLDAAIEFASLLVGDEMVEFAAERGRMKPVNGVEKNATEPVTQAIMEAVSNASSIQLWYDQYLPPAVANAHLDGLQEVFGLTKTPAEAQAMMQEAMEAYNAES</sequence>
<dbReference type="PANTHER" id="PTHR43649:SF14">
    <property type="entry name" value="BLR3389 PROTEIN"/>
    <property type="match status" value="1"/>
</dbReference>
<dbReference type="Proteomes" id="UP000005561">
    <property type="component" value="Unassembled WGS sequence"/>
</dbReference>
<protein>
    <submittedName>
        <fullName evidence="2">ABC transporter, solute-binding protein</fullName>
    </submittedName>
</protein>
<dbReference type="Pfam" id="PF01547">
    <property type="entry name" value="SBP_bac_1"/>
    <property type="match status" value="1"/>
</dbReference>
<accession>C6LAZ4</accession>
<dbReference type="SUPFAM" id="SSF53850">
    <property type="entry name" value="Periplasmic binding protein-like II"/>
    <property type="match status" value="1"/>
</dbReference>
<proteinExistence type="predicted"/>
<gene>
    <name evidence="2" type="ORF">BRYFOR_05789</name>
</gene>
<keyword evidence="3" id="KW-1185">Reference proteome</keyword>
<reference evidence="2" key="1">
    <citation type="submission" date="2009-07" db="EMBL/GenBank/DDBJ databases">
        <authorList>
            <person name="Weinstock G."/>
            <person name="Sodergren E."/>
            <person name="Clifton S."/>
            <person name="Fulton L."/>
            <person name="Fulton B."/>
            <person name="Courtney L."/>
            <person name="Fronick C."/>
            <person name="Harrison M."/>
            <person name="Strong C."/>
            <person name="Farmer C."/>
            <person name="Delahaunty K."/>
            <person name="Markovic C."/>
            <person name="Hall O."/>
            <person name="Minx P."/>
            <person name="Tomlinson C."/>
            <person name="Mitreva M."/>
            <person name="Nelson J."/>
            <person name="Hou S."/>
            <person name="Wollam A."/>
            <person name="Pepin K.H."/>
            <person name="Johnson M."/>
            <person name="Bhonagiri V."/>
            <person name="Nash W.E."/>
            <person name="Warren W."/>
            <person name="Chinwalla A."/>
            <person name="Mardis E.R."/>
            <person name="Wilson R.K."/>
        </authorList>
    </citation>
    <scope>NUCLEOTIDE SEQUENCE [LARGE SCALE GENOMIC DNA]</scope>
    <source>
        <strain evidence="2">DSM 14469</strain>
    </source>
</reference>
<comment type="caution">
    <text evidence="2">The sequence shown here is derived from an EMBL/GenBank/DDBJ whole genome shotgun (WGS) entry which is preliminary data.</text>
</comment>
<keyword evidence="1" id="KW-0472">Membrane</keyword>
<dbReference type="PANTHER" id="PTHR43649">
    <property type="entry name" value="ARABINOSE-BINDING PROTEIN-RELATED"/>
    <property type="match status" value="1"/>
</dbReference>
<organism evidence="2 3">
    <name type="scientific">Marvinbryantia formatexigens DSM 14469</name>
    <dbReference type="NCBI Taxonomy" id="478749"/>
    <lineage>
        <taxon>Bacteria</taxon>
        <taxon>Bacillati</taxon>
        <taxon>Bacillota</taxon>
        <taxon>Clostridia</taxon>
        <taxon>Lachnospirales</taxon>
        <taxon>Lachnospiraceae</taxon>
        <taxon>Marvinbryantia</taxon>
    </lineage>
</organism>
<feature type="transmembrane region" description="Helical" evidence="1">
    <location>
        <begin position="52"/>
        <end position="71"/>
    </location>
</feature>
<dbReference type="Gene3D" id="3.40.190.10">
    <property type="entry name" value="Periplasmic binding protein-like II"/>
    <property type="match status" value="2"/>
</dbReference>
<evidence type="ECO:0000313" key="2">
    <source>
        <dbReference type="EMBL" id="EET62125.1"/>
    </source>
</evidence>
<dbReference type="EMBL" id="ACCL02000003">
    <property type="protein sequence ID" value="EET62125.1"/>
    <property type="molecule type" value="Genomic_DNA"/>
</dbReference>
<dbReference type="AlphaFoldDB" id="C6LAZ4"/>
<dbReference type="STRING" id="168384.SAMN05660368_01273"/>
<dbReference type="InterPro" id="IPR006059">
    <property type="entry name" value="SBP"/>
</dbReference>
<dbReference type="eggNOG" id="COG1653">
    <property type="taxonomic scope" value="Bacteria"/>
</dbReference>
<evidence type="ECO:0000256" key="1">
    <source>
        <dbReference type="SAM" id="Phobius"/>
    </source>
</evidence>
<keyword evidence="1" id="KW-0812">Transmembrane</keyword>
<name>C6LAZ4_9FIRM</name>
<keyword evidence="1" id="KW-1133">Transmembrane helix</keyword>
<dbReference type="InterPro" id="IPR050490">
    <property type="entry name" value="Bact_solute-bd_prot1"/>
</dbReference>
<evidence type="ECO:0000313" key="3">
    <source>
        <dbReference type="Proteomes" id="UP000005561"/>
    </source>
</evidence>